<evidence type="ECO:0000313" key="2">
    <source>
        <dbReference type="Proteomes" id="UP000193067"/>
    </source>
</evidence>
<protein>
    <submittedName>
        <fullName evidence="1">Uncharacterized protein</fullName>
    </submittedName>
</protein>
<gene>
    <name evidence="1" type="ORF">PYCCODRAFT_1441101</name>
</gene>
<dbReference type="OrthoDB" id="2733483at2759"/>
<proteinExistence type="predicted"/>
<keyword evidence="2" id="KW-1185">Reference proteome</keyword>
<reference evidence="1 2" key="1">
    <citation type="journal article" date="2015" name="Biotechnol. Biofuels">
        <title>Enhanced degradation of softwood versus hardwood by the white-rot fungus Pycnoporus coccineus.</title>
        <authorList>
            <person name="Couturier M."/>
            <person name="Navarro D."/>
            <person name="Chevret D."/>
            <person name="Henrissat B."/>
            <person name="Piumi F."/>
            <person name="Ruiz-Duenas F.J."/>
            <person name="Martinez A.T."/>
            <person name="Grigoriev I.V."/>
            <person name="Riley R."/>
            <person name="Lipzen A."/>
            <person name="Berrin J.G."/>
            <person name="Master E.R."/>
            <person name="Rosso M.N."/>
        </authorList>
    </citation>
    <scope>NUCLEOTIDE SEQUENCE [LARGE SCALE GENOMIC DNA]</scope>
    <source>
        <strain evidence="1 2">BRFM310</strain>
    </source>
</reference>
<organism evidence="1 2">
    <name type="scientific">Trametes coccinea (strain BRFM310)</name>
    <name type="common">Pycnoporus coccineus</name>
    <dbReference type="NCBI Taxonomy" id="1353009"/>
    <lineage>
        <taxon>Eukaryota</taxon>
        <taxon>Fungi</taxon>
        <taxon>Dikarya</taxon>
        <taxon>Basidiomycota</taxon>
        <taxon>Agaricomycotina</taxon>
        <taxon>Agaricomycetes</taxon>
        <taxon>Polyporales</taxon>
        <taxon>Polyporaceae</taxon>
        <taxon>Trametes</taxon>
    </lineage>
</organism>
<dbReference type="EMBL" id="KZ084186">
    <property type="protein sequence ID" value="OSC96364.1"/>
    <property type="molecule type" value="Genomic_DNA"/>
</dbReference>
<accession>A0A1Y2I5F3</accession>
<dbReference type="Proteomes" id="UP000193067">
    <property type="component" value="Unassembled WGS sequence"/>
</dbReference>
<evidence type="ECO:0000313" key="1">
    <source>
        <dbReference type="EMBL" id="OSC96364.1"/>
    </source>
</evidence>
<sequence>MTDQQWDLWMEECQEKAELCRRSPSNQYLPLAGVMPTLFLVAVHGIHVFDSYDIKGLRSGDRIVTPVNEPTSRPWAYFNDIADMCMGSINKGYVFRQPMRRVSHYSPDVGCYVRKGSKWRWEVLQNFDWNLLLRHRTVTTDTDMDPQVTWDMYYGL</sequence>
<name>A0A1Y2I5F3_TRAC3</name>
<dbReference type="AlphaFoldDB" id="A0A1Y2I5F3"/>